<evidence type="ECO:0000259" key="2">
    <source>
        <dbReference type="PROSITE" id="PS50157"/>
    </source>
</evidence>
<organism evidence="3 4">
    <name type="scientific">Stentor coeruleus</name>
    <dbReference type="NCBI Taxonomy" id="5963"/>
    <lineage>
        <taxon>Eukaryota</taxon>
        <taxon>Sar</taxon>
        <taxon>Alveolata</taxon>
        <taxon>Ciliophora</taxon>
        <taxon>Postciliodesmatophora</taxon>
        <taxon>Heterotrichea</taxon>
        <taxon>Heterotrichida</taxon>
        <taxon>Stentoridae</taxon>
        <taxon>Stentor</taxon>
    </lineage>
</organism>
<evidence type="ECO:0000256" key="1">
    <source>
        <dbReference type="PROSITE-ProRule" id="PRU00042"/>
    </source>
</evidence>
<keyword evidence="1" id="KW-0479">Metal-binding</keyword>
<dbReference type="OrthoDB" id="285872at2759"/>
<dbReference type="AlphaFoldDB" id="A0A1R2CHW2"/>
<evidence type="ECO:0000313" key="4">
    <source>
        <dbReference type="Proteomes" id="UP000187209"/>
    </source>
</evidence>
<proteinExistence type="predicted"/>
<sequence length="223" mass="25432">MDSNLINTLGLDKHKRRSKTDKVNRNFVCGCGKSYLSYPALYTHIKTKHDGSNPQGTISNIICSSKKRGRPKKPIEEDIDTDKILAEIMMLGGTSDPKSELVDSPLFASILQWQAYKGYKENDVKCDDSFAMYLIDTAKIVEPQNFNQIVKFVENFRNCLEKHPEPNAKKDTKSLPEKLDYFIQHYIPLYIPSFDRKLATSLAVHFSQWLLAKGLTDIKLSLI</sequence>
<gene>
    <name evidence="3" type="ORF">SteCoe_9455</name>
</gene>
<keyword evidence="1" id="KW-0863">Zinc-finger</keyword>
<keyword evidence="1" id="KW-0862">Zinc</keyword>
<accession>A0A1R2CHW2</accession>
<feature type="domain" description="C2H2-type" evidence="2">
    <location>
        <begin position="27"/>
        <end position="54"/>
    </location>
</feature>
<protein>
    <recommendedName>
        <fullName evidence="2">C2H2-type domain-containing protein</fullName>
    </recommendedName>
</protein>
<dbReference type="PROSITE" id="PS50157">
    <property type="entry name" value="ZINC_FINGER_C2H2_2"/>
    <property type="match status" value="1"/>
</dbReference>
<keyword evidence="4" id="KW-1185">Reference proteome</keyword>
<dbReference type="Proteomes" id="UP000187209">
    <property type="component" value="Unassembled WGS sequence"/>
</dbReference>
<dbReference type="InterPro" id="IPR013087">
    <property type="entry name" value="Znf_C2H2_type"/>
</dbReference>
<reference evidence="3 4" key="1">
    <citation type="submission" date="2016-11" db="EMBL/GenBank/DDBJ databases">
        <title>The macronuclear genome of Stentor coeruleus: a giant cell with tiny introns.</title>
        <authorList>
            <person name="Slabodnick M."/>
            <person name="Ruby J.G."/>
            <person name="Reiff S.B."/>
            <person name="Swart E.C."/>
            <person name="Gosai S."/>
            <person name="Prabakaran S."/>
            <person name="Witkowska E."/>
            <person name="Larue G.E."/>
            <person name="Fisher S."/>
            <person name="Freeman R.M."/>
            <person name="Gunawardena J."/>
            <person name="Chu W."/>
            <person name="Stover N.A."/>
            <person name="Gregory B.D."/>
            <person name="Nowacki M."/>
            <person name="Derisi J."/>
            <person name="Roy S.W."/>
            <person name="Marshall W.F."/>
            <person name="Sood P."/>
        </authorList>
    </citation>
    <scope>NUCLEOTIDE SEQUENCE [LARGE SCALE GENOMIC DNA]</scope>
    <source>
        <strain evidence="3">WM001</strain>
    </source>
</reference>
<comment type="caution">
    <text evidence="3">The sequence shown here is derived from an EMBL/GenBank/DDBJ whole genome shotgun (WGS) entry which is preliminary data.</text>
</comment>
<name>A0A1R2CHW2_9CILI</name>
<dbReference type="Gene3D" id="3.30.160.60">
    <property type="entry name" value="Classic Zinc Finger"/>
    <property type="match status" value="1"/>
</dbReference>
<dbReference type="GO" id="GO:0008270">
    <property type="term" value="F:zinc ion binding"/>
    <property type="evidence" value="ECO:0007669"/>
    <property type="project" value="UniProtKB-KW"/>
</dbReference>
<dbReference type="EMBL" id="MPUH01000147">
    <property type="protein sequence ID" value="OMJ88591.1"/>
    <property type="molecule type" value="Genomic_DNA"/>
</dbReference>
<evidence type="ECO:0000313" key="3">
    <source>
        <dbReference type="EMBL" id="OMJ88591.1"/>
    </source>
</evidence>